<dbReference type="OMA" id="ICNNDEG"/>
<dbReference type="PANTHER" id="PTHR42076">
    <property type="entry name" value="CYANOVIRIN-N HOMOLOG"/>
    <property type="match status" value="1"/>
</dbReference>
<gene>
    <name evidence="2" type="ORF">PENNAL_c0121G05625</name>
</gene>
<accession>A0A1V6X527</accession>
<dbReference type="Gene3D" id="2.30.60.10">
    <property type="entry name" value="Cyanovirin-N"/>
    <property type="match status" value="1"/>
</dbReference>
<reference evidence="3" key="1">
    <citation type="journal article" date="2017" name="Nat. Microbiol.">
        <title>Global analysis of biosynthetic gene clusters reveals vast potential of secondary metabolite production in Penicillium species.</title>
        <authorList>
            <person name="Nielsen J.C."/>
            <person name="Grijseels S."/>
            <person name="Prigent S."/>
            <person name="Ji B."/>
            <person name="Dainat J."/>
            <person name="Nielsen K.F."/>
            <person name="Frisvad J.C."/>
            <person name="Workman M."/>
            <person name="Nielsen J."/>
        </authorList>
    </citation>
    <scope>NUCLEOTIDE SEQUENCE [LARGE SCALE GENOMIC DNA]</scope>
    <source>
        <strain evidence="3">IBT 13039</strain>
    </source>
</reference>
<evidence type="ECO:0000259" key="1">
    <source>
        <dbReference type="SMART" id="SM01111"/>
    </source>
</evidence>
<keyword evidence="3" id="KW-1185">Reference proteome</keyword>
<name>A0A1V6X527_PENNA</name>
<evidence type="ECO:0000313" key="2">
    <source>
        <dbReference type="EMBL" id="OQE70196.1"/>
    </source>
</evidence>
<dbReference type="SMART" id="SM01111">
    <property type="entry name" value="CVNH"/>
    <property type="match status" value="1"/>
</dbReference>
<dbReference type="STRING" id="60175.A0A1V6X527"/>
<sequence>MSFHRSACDVRLRAESGCTFLCAICNNEEGSGLADNIPLDECLGNEDGHFSWGGRNFSHDARNISLTRGPDRTPVLHSDLRNSSGEFVPSEIDLASHIANIDGKLVYLY</sequence>
<dbReference type="InterPro" id="IPR036673">
    <property type="entry name" value="Cyanovirin-N_sf"/>
</dbReference>
<organism evidence="2 3">
    <name type="scientific">Penicillium nalgiovense</name>
    <dbReference type="NCBI Taxonomy" id="60175"/>
    <lineage>
        <taxon>Eukaryota</taxon>
        <taxon>Fungi</taxon>
        <taxon>Dikarya</taxon>
        <taxon>Ascomycota</taxon>
        <taxon>Pezizomycotina</taxon>
        <taxon>Eurotiomycetes</taxon>
        <taxon>Eurotiomycetidae</taxon>
        <taxon>Eurotiales</taxon>
        <taxon>Aspergillaceae</taxon>
        <taxon>Penicillium</taxon>
    </lineage>
</organism>
<protein>
    <recommendedName>
        <fullName evidence="1">Cyanovirin-N domain-containing protein</fullName>
    </recommendedName>
</protein>
<dbReference type="PANTHER" id="PTHR42076:SF1">
    <property type="entry name" value="CYANOVIRIN-N DOMAIN-CONTAINING PROTEIN"/>
    <property type="match status" value="1"/>
</dbReference>
<dbReference type="Pfam" id="PF08881">
    <property type="entry name" value="CVNH"/>
    <property type="match status" value="1"/>
</dbReference>
<comment type="caution">
    <text evidence="2">The sequence shown here is derived from an EMBL/GenBank/DDBJ whole genome shotgun (WGS) entry which is preliminary data.</text>
</comment>
<evidence type="ECO:0000313" key="3">
    <source>
        <dbReference type="Proteomes" id="UP000191691"/>
    </source>
</evidence>
<proteinExistence type="predicted"/>
<dbReference type="Proteomes" id="UP000191691">
    <property type="component" value="Unassembled WGS sequence"/>
</dbReference>
<dbReference type="InterPro" id="IPR011058">
    <property type="entry name" value="Cyanovirin-N"/>
</dbReference>
<dbReference type="AlphaFoldDB" id="A0A1V6X527"/>
<dbReference type="SUPFAM" id="SSF51322">
    <property type="entry name" value="Cyanovirin-N"/>
    <property type="match status" value="1"/>
</dbReference>
<dbReference type="EMBL" id="MOOB01000121">
    <property type="protein sequence ID" value="OQE70196.1"/>
    <property type="molecule type" value="Genomic_DNA"/>
</dbReference>
<feature type="domain" description="Cyanovirin-N" evidence="1">
    <location>
        <begin position="2"/>
        <end position="107"/>
    </location>
</feature>